<evidence type="ECO:0000313" key="13">
    <source>
        <dbReference type="Proteomes" id="UP000199306"/>
    </source>
</evidence>
<accession>A0A1I5T4K3</accession>
<dbReference type="RefSeq" id="WP_092017026.1">
    <property type="nucleotide sequence ID" value="NZ_FOXH01000005.1"/>
</dbReference>
<comment type="similarity">
    <text evidence="8 9">Belongs to the TonB-dependent receptor family.</text>
</comment>
<name>A0A1I5T4K3_9BACT</name>
<dbReference type="Pfam" id="PF13715">
    <property type="entry name" value="CarbopepD_reg_2"/>
    <property type="match status" value="1"/>
</dbReference>
<protein>
    <submittedName>
        <fullName evidence="12">TonB-dependent receptor</fullName>
    </submittedName>
</protein>
<evidence type="ECO:0000256" key="9">
    <source>
        <dbReference type="RuleBase" id="RU003357"/>
    </source>
</evidence>
<dbReference type="SUPFAM" id="SSF49464">
    <property type="entry name" value="Carboxypeptidase regulatory domain-like"/>
    <property type="match status" value="1"/>
</dbReference>
<evidence type="ECO:0000259" key="10">
    <source>
        <dbReference type="Pfam" id="PF00593"/>
    </source>
</evidence>
<evidence type="ECO:0000256" key="8">
    <source>
        <dbReference type="PROSITE-ProRule" id="PRU01360"/>
    </source>
</evidence>
<dbReference type="Pfam" id="PF00593">
    <property type="entry name" value="TonB_dep_Rec_b-barrel"/>
    <property type="match status" value="1"/>
</dbReference>
<evidence type="ECO:0000313" key="12">
    <source>
        <dbReference type="EMBL" id="SFP77984.1"/>
    </source>
</evidence>
<evidence type="ECO:0000256" key="5">
    <source>
        <dbReference type="ARBA" id="ARBA00023077"/>
    </source>
</evidence>
<gene>
    <name evidence="12" type="ORF">SAMN04515674_105369</name>
</gene>
<keyword evidence="6 8" id="KW-0472">Membrane</keyword>
<keyword evidence="13" id="KW-1185">Reference proteome</keyword>
<dbReference type="AlphaFoldDB" id="A0A1I5T4K3"/>
<evidence type="ECO:0000256" key="6">
    <source>
        <dbReference type="ARBA" id="ARBA00023136"/>
    </source>
</evidence>
<evidence type="ECO:0000256" key="3">
    <source>
        <dbReference type="ARBA" id="ARBA00022452"/>
    </source>
</evidence>
<keyword evidence="3 8" id="KW-1134">Transmembrane beta strand</keyword>
<evidence type="ECO:0000256" key="4">
    <source>
        <dbReference type="ARBA" id="ARBA00022692"/>
    </source>
</evidence>
<proteinExistence type="inferred from homology"/>
<dbReference type="EMBL" id="FOXH01000005">
    <property type="protein sequence ID" value="SFP77984.1"/>
    <property type="molecule type" value="Genomic_DNA"/>
</dbReference>
<dbReference type="OrthoDB" id="8727862at2"/>
<keyword evidence="2 8" id="KW-0813">Transport</keyword>
<evidence type="ECO:0000256" key="1">
    <source>
        <dbReference type="ARBA" id="ARBA00004571"/>
    </source>
</evidence>
<dbReference type="SUPFAM" id="SSF56935">
    <property type="entry name" value="Porins"/>
    <property type="match status" value="1"/>
</dbReference>
<keyword evidence="12" id="KW-0675">Receptor</keyword>
<dbReference type="InterPro" id="IPR036942">
    <property type="entry name" value="Beta-barrel_TonB_sf"/>
</dbReference>
<feature type="domain" description="TonB-dependent receptor-like beta-barrel" evidence="10">
    <location>
        <begin position="383"/>
        <end position="870"/>
    </location>
</feature>
<dbReference type="STRING" id="1079859.SAMN04515674_105369"/>
<dbReference type="InterPro" id="IPR008969">
    <property type="entry name" value="CarboxyPept-like_regulatory"/>
</dbReference>
<keyword evidence="4 8" id="KW-0812">Transmembrane</keyword>
<dbReference type="Gene3D" id="2.40.170.20">
    <property type="entry name" value="TonB-dependent receptor, beta-barrel domain"/>
    <property type="match status" value="1"/>
</dbReference>
<dbReference type="InterPro" id="IPR000531">
    <property type="entry name" value="Beta-barrel_TonB"/>
</dbReference>
<dbReference type="Gene3D" id="2.170.130.10">
    <property type="entry name" value="TonB-dependent receptor, plug domain"/>
    <property type="match status" value="1"/>
</dbReference>
<keyword evidence="7 8" id="KW-0998">Cell outer membrane</keyword>
<feature type="domain" description="TonB-dependent receptor plug" evidence="11">
    <location>
        <begin position="127"/>
        <end position="232"/>
    </location>
</feature>
<dbReference type="CDD" id="cd01347">
    <property type="entry name" value="ligand_gated_channel"/>
    <property type="match status" value="1"/>
</dbReference>
<dbReference type="PROSITE" id="PS52016">
    <property type="entry name" value="TONB_DEPENDENT_REC_3"/>
    <property type="match status" value="1"/>
</dbReference>
<organism evidence="12 13">
    <name type="scientific">Pseudarcicella hirudinis</name>
    <dbReference type="NCBI Taxonomy" id="1079859"/>
    <lineage>
        <taxon>Bacteria</taxon>
        <taxon>Pseudomonadati</taxon>
        <taxon>Bacteroidota</taxon>
        <taxon>Cytophagia</taxon>
        <taxon>Cytophagales</taxon>
        <taxon>Flectobacillaceae</taxon>
        <taxon>Pseudarcicella</taxon>
    </lineage>
</organism>
<reference evidence="12 13" key="1">
    <citation type="submission" date="2016-10" db="EMBL/GenBank/DDBJ databases">
        <authorList>
            <person name="de Groot N.N."/>
        </authorList>
    </citation>
    <scope>NUCLEOTIDE SEQUENCE [LARGE SCALE GENOMIC DNA]</scope>
    <source>
        <strain evidence="13">E92,LMG 26720,CCM 7988</strain>
    </source>
</reference>
<dbReference type="PANTHER" id="PTHR40980">
    <property type="entry name" value="PLUG DOMAIN-CONTAINING PROTEIN"/>
    <property type="match status" value="1"/>
</dbReference>
<evidence type="ECO:0000259" key="11">
    <source>
        <dbReference type="Pfam" id="PF07715"/>
    </source>
</evidence>
<dbReference type="Gene3D" id="2.60.40.1120">
    <property type="entry name" value="Carboxypeptidase-like, regulatory domain"/>
    <property type="match status" value="1"/>
</dbReference>
<keyword evidence="5 9" id="KW-0798">TonB box</keyword>
<dbReference type="InterPro" id="IPR012910">
    <property type="entry name" value="Plug_dom"/>
</dbReference>
<dbReference type="InterPro" id="IPR039426">
    <property type="entry name" value="TonB-dep_rcpt-like"/>
</dbReference>
<dbReference type="PANTHER" id="PTHR40980:SF4">
    <property type="entry name" value="TONB-DEPENDENT RECEPTOR-LIKE BETA-BARREL DOMAIN-CONTAINING PROTEIN"/>
    <property type="match status" value="1"/>
</dbReference>
<evidence type="ECO:0000256" key="2">
    <source>
        <dbReference type="ARBA" id="ARBA00022448"/>
    </source>
</evidence>
<comment type="subcellular location">
    <subcellularLocation>
        <location evidence="1 8">Cell outer membrane</location>
        <topology evidence="1 8">Multi-pass membrane protein</topology>
    </subcellularLocation>
</comment>
<dbReference type="Pfam" id="PF07715">
    <property type="entry name" value="Plug"/>
    <property type="match status" value="1"/>
</dbReference>
<sequence length="918" mass="103990">MCQRILLFVILSFFSLQVLGGTLKGTVLDKQTGEPITGASVRLSKKGFYDVSGLDGTFSIKNVPAGVYQIHVSFVSFQTYTKEIVVGNKDLVLNIALEEDARQLLNEVVVSANVDKSTENAARQTERKANQLMNIVSGKAIELSPDLTVANLVQRVSGISIERNSNGDGQYAILRGMDKRYNYTLVNGIKIPSPDNKYRYVPLDIFPSELLGRLEVFKTLTPDMEGDAVGGVINMVMKDAPERLEVSANLATGYNQLFMDRDFVNFNTKDLNYKSPYEQYGNNYNATLKDFPKGAVQYTSKRPMLNLVGGFSVGNRFYHNKFGVILAGSFQNTYRGSNSLFYSSTVYDTEKSSRITSLAERQYSEQQSRLGLHAKMDFRLNENHKLQWYNAYMNLANEQLRDTKTTDFSSGGYDPVSGNAGLTYSTRSRLTVQKIFNSTLQGTHKLTDKFKMQWSAVYSSATNENPYNTSVSLLGKRVNFKETKTYPQESTRRWEHNSDRDLAGYVNGTYLTTLKNNLLEISFGGMYRDKSRDNFYNNYVLKPTNPFAEYGKDFTDYGDISWSVENPRGAVASALNYTASEKIGAGYGMAKWQKSNLQIIGGLRVEHTDQGYSMLFPLGELRPTGNQEYTDLLPSANAKYALMPNQNLRASYFRSINRPGFFELVPGKVVNEEYQERGNPDLKRAIADNFDIRYEYFPTASDQFMAGVFYKKIQNPIEYTLQLDETRGQDVFYTPGNFGDATNYGLELDAIKYFQKFGIKANYTYTNSEITTKKMIRVRNQSGNLEAQNVNQTRPMYGQSAHVGNVSLFYKNQKTGWDAQIAASYTGERINTVSQFLDNDLWQEAFIQMDASVERKFGKNWVIFAKANNLLNTPMRVFIKNTNPVNANIPQENASGNKTLIREDYYQRSYLIGIRYKL</sequence>
<dbReference type="GO" id="GO:0009279">
    <property type="term" value="C:cell outer membrane"/>
    <property type="evidence" value="ECO:0007669"/>
    <property type="project" value="UniProtKB-SubCell"/>
</dbReference>
<evidence type="ECO:0000256" key="7">
    <source>
        <dbReference type="ARBA" id="ARBA00023237"/>
    </source>
</evidence>
<dbReference type="InterPro" id="IPR037066">
    <property type="entry name" value="Plug_dom_sf"/>
</dbReference>
<dbReference type="Proteomes" id="UP000199306">
    <property type="component" value="Unassembled WGS sequence"/>
</dbReference>